<protein>
    <submittedName>
        <fullName evidence="2">Uncharacterized protein</fullName>
    </submittedName>
</protein>
<feature type="compositionally biased region" description="Polar residues" evidence="1">
    <location>
        <begin position="53"/>
        <end position="66"/>
    </location>
</feature>
<dbReference type="KEGG" id="dpl:KGM_202755"/>
<reference evidence="2 3" key="1">
    <citation type="journal article" date="2011" name="Cell">
        <title>The monarch butterfly genome yields insights into long-distance migration.</title>
        <authorList>
            <person name="Zhan S."/>
            <person name="Merlin C."/>
            <person name="Boore J.L."/>
            <person name="Reppert S.M."/>
        </authorList>
    </citation>
    <scope>NUCLEOTIDE SEQUENCE [LARGE SCALE GENOMIC DNA]</scope>
    <source>
        <strain evidence="2">F-2</strain>
    </source>
</reference>
<feature type="region of interest" description="Disordered" evidence="1">
    <location>
        <begin position="105"/>
        <end position="133"/>
    </location>
</feature>
<dbReference type="AlphaFoldDB" id="A0A212F7E5"/>
<feature type="region of interest" description="Disordered" evidence="1">
    <location>
        <begin position="51"/>
        <end position="75"/>
    </location>
</feature>
<keyword evidence="3" id="KW-1185">Reference proteome</keyword>
<sequence>MPRKRSNHSQCCRNAKGIKLVQYGNLTIRLFTDREARKLSLAPETFNRRETRLSSQKVATDNVRSQKSPEERELRSITDLEAQALSGECVTFTDRKILLSSQRARNLQSRKLESSLDRKSRLIADPEPEKQQF</sequence>
<accession>A0A212F7E5</accession>
<evidence type="ECO:0000256" key="1">
    <source>
        <dbReference type="SAM" id="MobiDB-lite"/>
    </source>
</evidence>
<dbReference type="Proteomes" id="UP000007151">
    <property type="component" value="Unassembled WGS sequence"/>
</dbReference>
<name>A0A212F7E5_DANPL</name>
<gene>
    <name evidence="2" type="ORF">KGM_202755</name>
</gene>
<dbReference type="EMBL" id="AGBW02009878">
    <property type="protein sequence ID" value="OWR49664.1"/>
    <property type="molecule type" value="Genomic_DNA"/>
</dbReference>
<feature type="compositionally biased region" description="Basic and acidic residues" evidence="1">
    <location>
        <begin position="110"/>
        <end position="133"/>
    </location>
</feature>
<evidence type="ECO:0000313" key="3">
    <source>
        <dbReference type="Proteomes" id="UP000007151"/>
    </source>
</evidence>
<organism evidence="2 3">
    <name type="scientific">Danaus plexippus plexippus</name>
    <dbReference type="NCBI Taxonomy" id="278856"/>
    <lineage>
        <taxon>Eukaryota</taxon>
        <taxon>Metazoa</taxon>
        <taxon>Ecdysozoa</taxon>
        <taxon>Arthropoda</taxon>
        <taxon>Hexapoda</taxon>
        <taxon>Insecta</taxon>
        <taxon>Pterygota</taxon>
        <taxon>Neoptera</taxon>
        <taxon>Endopterygota</taxon>
        <taxon>Lepidoptera</taxon>
        <taxon>Glossata</taxon>
        <taxon>Ditrysia</taxon>
        <taxon>Papilionoidea</taxon>
        <taxon>Nymphalidae</taxon>
        <taxon>Danainae</taxon>
        <taxon>Danaini</taxon>
        <taxon>Danaina</taxon>
        <taxon>Danaus</taxon>
        <taxon>Danaus</taxon>
    </lineage>
</organism>
<dbReference type="InParanoid" id="A0A212F7E5"/>
<comment type="caution">
    <text evidence="2">The sequence shown here is derived from an EMBL/GenBank/DDBJ whole genome shotgun (WGS) entry which is preliminary data.</text>
</comment>
<evidence type="ECO:0000313" key="2">
    <source>
        <dbReference type="EMBL" id="OWR49664.1"/>
    </source>
</evidence>
<proteinExistence type="predicted"/>